<feature type="transmembrane region" description="Helical" evidence="5">
    <location>
        <begin position="73"/>
        <end position="95"/>
    </location>
</feature>
<dbReference type="Proteomes" id="UP000315403">
    <property type="component" value="Unassembled WGS sequence"/>
</dbReference>
<protein>
    <recommendedName>
        <fullName evidence="6">DUF202 domain-containing protein</fullName>
    </recommendedName>
</protein>
<keyword evidence="4 5" id="KW-0472">Membrane</keyword>
<dbReference type="GO" id="GO:0012505">
    <property type="term" value="C:endomembrane system"/>
    <property type="evidence" value="ECO:0007669"/>
    <property type="project" value="UniProtKB-SubCell"/>
</dbReference>
<evidence type="ECO:0000256" key="3">
    <source>
        <dbReference type="ARBA" id="ARBA00022989"/>
    </source>
</evidence>
<keyword evidence="3 5" id="KW-1133">Transmembrane helix</keyword>
<evidence type="ECO:0000313" key="7">
    <source>
        <dbReference type="EMBL" id="TQN52553.1"/>
    </source>
</evidence>
<evidence type="ECO:0000259" key="6">
    <source>
        <dbReference type="Pfam" id="PF02656"/>
    </source>
</evidence>
<comment type="subcellular location">
    <subcellularLocation>
        <location evidence="1">Endomembrane system</location>
        <topology evidence="1">Multi-pass membrane protein</topology>
    </subcellularLocation>
</comment>
<keyword evidence="2 5" id="KW-0812">Transmembrane</keyword>
<evidence type="ECO:0000256" key="1">
    <source>
        <dbReference type="ARBA" id="ARBA00004127"/>
    </source>
</evidence>
<comment type="caution">
    <text evidence="7">The sequence shown here is derived from an EMBL/GenBank/DDBJ whole genome shotgun (WGS) entry which is preliminary data.</text>
</comment>
<evidence type="ECO:0000313" key="8">
    <source>
        <dbReference type="Proteomes" id="UP000315403"/>
    </source>
</evidence>
<proteinExistence type="predicted"/>
<gene>
    <name evidence="7" type="ORF">DLNHIDIE_02445</name>
</gene>
<accession>A0A543Q8B3</accession>
<sequence>MSSHSNNTWLDALHMDVHRRYFHCYQKKDLVLQDWLAMDRTVAANKRTLYAFMRTTLDFNVTGLIFIRFFKYGWIIGIGGFFLLMSILLGGYALARYFRVKSHYQKFLRESGDVKPADLLQE</sequence>
<dbReference type="RefSeq" id="WP_207650566.1">
    <property type="nucleotide sequence ID" value="NZ_SZUV01000001.1"/>
</dbReference>
<evidence type="ECO:0000256" key="2">
    <source>
        <dbReference type="ARBA" id="ARBA00022692"/>
    </source>
</evidence>
<organism evidence="7 8">
    <name type="scientific">Acidithiobacillus thiooxidans ATCC 19377</name>
    <dbReference type="NCBI Taxonomy" id="637390"/>
    <lineage>
        <taxon>Bacteria</taxon>
        <taxon>Pseudomonadati</taxon>
        <taxon>Pseudomonadota</taxon>
        <taxon>Acidithiobacillia</taxon>
        <taxon>Acidithiobacillales</taxon>
        <taxon>Acidithiobacillaceae</taxon>
        <taxon>Acidithiobacillus</taxon>
    </lineage>
</organism>
<feature type="transmembrane region" description="Helical" evidence="5">
    <location>
        <begin position="48"/>
        <end position="67"/>
    </location>
</feature>
<dbReference type="EMBL" id="SZUV01000001">
    <property type="protein sequence ID" value="TQN52553.1"/>
    <property type="molecule type" value="Genomic_DNA"/>
</dbReference>
<dbReference type="Pfam" id="PF02656">
    <property type="entry name" value="DUF202"/>
    <property type="match status" value="1"/>
</dbReference>
<dbReference type="InterPro" id="IPR003807">
    <property type="entry name" value="DUF202"/>
</dbReference>
<feature type="domain" description="DUF202" evidence="6">
    <location>
        <begin position="40"/>
        <end position="102"/>
    </location>
</feature>
<evidence type="ECO:0000256" key="4">
    <source>
        <dbReference type="ARBA" id="ARBA00023136"/>
    </source>
</evidence>
<reference evidence="7 8" key="1">
    <citation type="submission" date="2019-03" db="EMBL/GenBank/DDBJ databases">
        <title>New insights into Acidothiobacillus thiooxidans sulfur metabolism through coupled gene expression, solution geochemistry, microscopy and spectroscopy analyses.</title>
        <authorList>
            <person name="Camacho D."/>
            <person name="Frazao R."/>
            <person name="Fouillen A."/>
            <person name="Nanci A."/>
            <person name="Lang B.F."/>
            <person name="Apte S.C."/>
            <person name="Baron C."/>
            <person name="Warren L.A."/>
        </authorList>
    </citation>
    <scope>NUCLEOTIDE SEQUENCE [LARGE SCALE GENOMIC DNA]</scope>
    <source>
        <strain evidence="7 8">ATCC 19377</strain>
    </source>
</reference>
<dbReference type="AlphaFoldDB" id="A0A543Q8B3"/>
<evidence type="ECO:0000256" key="5">
    <source>
        <dbReference type="SAM" id="Phobius"/>
    </source>
</evidence>
<name>A0A543Q8B3_ACITH</name>